<dbReference type="InterPro" id="IPR056884">
    <property type="entry name" value="NPHP3-like_N"/>
</dbReference>
<accession>A0AB34GAI6</accession>
<gene>
    <name evidence="7" type="ORF">O9K51_01925</name>
</gene>
<dbReference type="Pfam" id="PF22939">
    <property type="entry name" value="WHD_GPIID"/>
    <property type="match status" value="1"/>
</dbReference>
<evidence type="ECO:0000313" key="7">
    <source>
        <dbReference type="EMBL" id="KAJ6447150.1"/>
    </source>
</evidence>
<dbReference type="Gene3D" id="1.25.40.20">
    <property type="entry name" value="Ankyrin repeat-containing domain"/>
    <property type="match status" value="2"/>
</dbReference>
<dbReference type="InterPro" id="IPR002110">
    <property type="entry name" value="Ankyrin_rpt"/>
</dbReference>
<name>A0AB34GAI6_9HYPO</name>
<feature type="repeat" description="ANK" evidence="2">
    <location>
        <begin position="736"/>
        <end position="760"/>
    </location>
</feature>
<evidence type="ECO:0000256" key="1">
    <source>
        <dbReference type="ARBA" id="ARBA00022737"/>
    </source>
</evidence>
<dbReference type="SUPFAM" id="SSF52540">
    <property type="entry name" value="P-loop containing nucleoside triphosphate hydrolases"/>
    <property type="match status" value="1"/>
</dbReference>
<evidence type="ECO:0000313" key="8">
    <source>
        <dbReference type="Proteomes" id="UP001163105"/>
    </source>
</evidence>
<keyword evidence="2" id="KW-0040">ANK repeat</keyword>
<feature type="repeat" description="ANK" evidence="2">
    <location>
        <begin position="804"/>
        <end position="828"/>
    </location>
</feature>
<dbReference type="PANTHER" id="PTHR10039">
    <property type="entry name" value="AMELOGENIN"/>
    <property type="match status" value="1"/>
</dbReference>
<feature type="domain" description="Nephrocystin 3-like N-terminal" evidence="6">
    <location>
        <begin position="240"/>
        <end position="405"/>
    </location>
</feature>
<evidence type="ECO:0000256" key="3">
    <source>
        <dbReference type="SAM" id="MobiDB-lite"/>
    </source>
</evidence>
<reference evidence="7" key="1">
    <citation type="submission" date="2023-01" db="EMBL/GenBank/DDBJ databases">
        <title>The growth and conidiation of Purpureocillium lavendulum are regulated by nitrogen source and histone H3K14 acetylation.</title>
        <authorList>
            <person name="Tang P."/>
            <person name="Han J."/>
            <person name="Zhang C."/>
            <person name="Tang P."/>
            <person name="Qi F."/>
            <person name="Zhang K."/>
            <person name="Liang L."/>
        </authorList>
    </citation>
    <scope>NUCLEOTIDE SEQUENCE</scope>
    <source>
        <strain evidence="7">YMF1.00683</strain>
    </source>
</reference>
<organism evidence="7 8">
    <name type="scientific">Purpureocillium lavendulum</name>
    <dbReference type="NCBI Taxonomy" id="1247861"/>
    <lineage>
        <taxon>Eukaryota</taxon>
        <taxon>Fungi</taxon>
        <taxon>Dikarya</taxon>
        <taxon>Ascomycota</taxon>
        <taxon>Pezizomycotina</taxon>
        <taxon>Sordariomycetes</taxon>
        <taxon>Hypocreomycetidae</taxon>
        <taxon>Hypocreales</taxon>
        <taxon>Ophiocordycipitaceae</taxon>
        <taxon>Purpureocillium</taxon>
    </lineage>
</organism>
<dbReference type="PROSITE" id="PS50297">
    <property type="entry name" value="ANK_REP_REGION"/>
    <property type="match status" value="3"/>
</dbReference>
<dbReference type="Gene3D" id="3.40.50.300">
    <property type="entry name" value="P-loop containing nucleotide triphosphate hydrolases"/>
    <property type="match status" value="1"/>
</dbReference>
<evidence type="ECO:0000256" key="2">
    <source>
        <dbReference type="PROSITE-ProRule" id="PRU00023"/>
    </source>
</evidence>
<dbReference type="Proteomes" id="UP001163105">
    <property type="component" value="Unassembled WGS sequence"/>
</dbReference>
<feature type="repeat" description="ANK" evidence="2">
    <location>
        <begin position="770"/>
        <end position="794"/>
    </location>
</feature>
<dbReference type="InterPro" id="IPR025676">
    <property type="entry name" value="Clr5_dom"/>
</dbReference>
<sequence>MDGFSLAASVTAVIKLAGECLKLSGRWIGPSEFGSSELTAITTALYGLNGSMKNFQTHLEIHEDNEARLSSLQYLSPALERCREALDIIKNFVERSGIIGKHFAGPRFDRKLKAALKALDGAKELFMVALHADQQAILLAVESYTRSLTEDLRDFREHVTTGLKRLLDDADVARIEAKKARKEQQEWQDAASQATSAMQAAVDRQDARGNSEERQVILDWLTPIDYASQQSDFIRRRQPGTGQWLLDSTEFKTWVEAEKQTLFCPGIPGAGKTILTSIVVDDLCTRFRNDKEIGIAYIYCNFRLQEEQNAKYLLANLLKQLAHGRLSLPDDMKSLYDSHKEKRTRPSLDQLSRTLQSVAALYSKVFIVVDALDECQASSDSRARFLSEIFTLQEKCGAQLFVTSRFDPKVTEQFERSIVREIRASNEDIERYLESHIGQLLASEGWSGQLRDKIKTGILDAVDGMFLLAQIYLNSFDDKTTERAVKDGLNHLQTQRLGSSEDERREVLDEAYNETMERINAQALGFRRLANKVLWWITCARRPLTTLELQHALAIEVGDLELDKSGVERMVSVCAGLVTVDENSGIIRLVHYTIQEYLERTRDRWFIDAEASITATCVTYLSFSIFESGPCLTDDEFEERLHSNPLYDYATHNWGHHACDDLTSIQGVMDFLGCEAKVQASCQALRVAKSYPGDSGYSQAFPRKMTGLHLAAYFGIEEAVHIYLQGGAKVGAKDEYGRTPLFWAARNGNETVVGRLLSTGKLDFDMKDEFGKTPLSLAAENGHDSVVYQLLDTGQVDVDAKGHNGWTPLFWAARNGHDTIVKQLLATGKVNVDTKDGYGQTPLSLAAENSHDAVEHQLRATGQVDPDAKIRARRIPKAEWEKYKGEILELYNTSTIAEAIKHMKENYGLEATYESLEPKGEGSLLTYDIEGENTSTR</sequence>
<feature type="domain" description="GPI inositol-deacylase winged helix" evidence="5">
    <location>
        <begin position="521"/>
        <end position="599"/>
    </location>
</feature>
<evidence type="ECO:0000259" key="5">
    <source>
        <dbReference type="Pfam" id="PF22939"/>
    </source>
</evidence>
<dbReference type="Pfam" id="PF00023">
    <property type="entry name" value="Ank"/>
    <property type="match status" value="1"/>
</dbReference>
<feature type="compositionally biased region" description="Low complexity" evidence="3">
    <location>
        <begin position="190"/>
        <end position="201"/>
    </location>
</feature>
<keyword evidence="1" id="KW-0677">Repeat</keyword>
<dbReference type="EMBL" id="JAQHRD010000001">
    <property type="protein sequence ID" value="KAJ6447150.1"/>
    <property type="molecule type" value="Genomic_DNA"/>
</dbReference>
<protein>
    <submittedName>
        <fullName evidence="7">rRNA processing domain-containing protein</fullName>
    </submittedName>
</protein>
<evidence type="ECO:0000259" key="6">
    <source>
        <dbReference type="Pfam" id="PF24883"/>
    </source>
</evidence>
<proteinExistence type="predicted"/>
<dbReference type="Pfam" id="PF24883">
    <property type="entry name" value="NPHP3_N"/>
    <property type="match status" value="1"/>
</dbReference>
<evidence type="ECO:0000259" key="4">
    <source>
        <dbReference type="Pfam" id="PF14420"/>
    </source>
</evidence>
<dbReference type="AlphaFoldDB" id="A0AB34GAI6"/>
<feature type="domain" description="Clr5" evidence="4">
    <location>
        <begin position="877"/>
        <end position="913"/>
    </location>
</feature>
<keyword evidence="8" id="KW-1185">Reference proteome</keyword>
<dbReference type="PROSITE" id="PS50088">
    <property type="entry name" value="ANK_REPEAT"/>
    <property type="match status" value="4"/>
</dbReference>
<dbReference type="PANTHER" id="PTHR10039:SF15">
    <property type="entry name" value="NACHT DOMAIN-CONTAINING PROTEIN"/>
    <property type="match status" value="1"/>
</dbReference>
<feature type="repeat" description="ANK" evidence="2">
    <location>
        <begin position="703"/>
        <end position="735"/>
    </location>
</feature>
<feature type="region of interest" description="Disordered" evidence="3">
    <location>
        <begin position="183"/>
        <end position="210"/>
    </location>
</feature>
<dbReference type="InterPro" id="IPR027417">
    <property type="entry name" value="P-loop_NTPase"/>
</dbReference>
<comment type="caution">
    <text evidence="7">The sequence shown here is derived from an EMBL/GenBank/DDBJ whole genome shotgun (WGS) entry which is preliminary data.</text>
</comment>
<dbReference type="SMART" id="SM00248">
    <property type="entry name" value="ANK"/>
    <property type="match status" value="5"/>
</dbReference>
<dbReference type="InterPro" id="IPR054471">
    <property type="entry name" value="GPIID_WHD"/>
</dbReference>
<dbReference type="Pfam" id="PF14420">
    <property type="entry name" value="Clr5"/>
    <property type="match status" value="1"/>
</dbReference>
<dbReference type="SUPFAM" id="SSF48403">
    <property type="entry name" value="Ankyrin repeat"/>
    <property type="match status" value="1"/>
</dbReference>
<dbReference type="Pfam" id="PF12796">
    <property type="entry name" value="Ank_2"/>
    <property type="match status" value="1"/>
</dbReference>
<dbReference type="InterPro" id="IPR036770">
    <property type="entry name" value="Ankyrin_rpt-contain_sf"/>
</dbReference>